<dbReference type="PANTHER" id="PTHR47978">
    <property type="match status" value="1"/>
</dbReference>
<dbReference type="PRINTS" id="PR00449">
    <property type="entry name" value="RASTRNSFRMNG"/>
</dbReference>
<dbReference type="FunFam" id="3.40.50.300:FF:000927">
    <property type="entry name" value="Septum-promoting GTP-binding protein 1"/>
    <property type="match status" value="1"/>
</dbReference>
<dbReference type="EMBL" id="GGEC01018659">
    <property type="protein sequence ID" value="MBW99142.1"/>
    <property type="molecule type" value="Transcribed_RNA"/>
</dbReference>
<evidence type="ECO:0000313" key="2">
    <source>
        <dbReference type="EMBL" id="MBW99144.1"/>
    </source>
</evidence>
<proteinExistence type="predicted"/>
<dbReference type="PROSITE" id="PS51419">
    <property type="entry name" value="RAB"/>
    <property type="match status" value="1"/>
</dbReference>
<sequence length="282" mass="32082">MARTCRKMVQSDLRRKIQRPFLILSRCILRFWDQILVCSLGNRPIRYRMLPQPLISAVSPSPLLPTGAKESISVSEVENITQMMHNTHDDKDSDVVPLKISLLGDCQIGKTSFLAKYVGNQKENESIRKRGLNLMDKTLMVEGARISYRLWEVNGADGSQQQIPVACKDSVAILIMFDLTSRVTLNGVLWWYQEARKWNQTAIPVLIGAKFDDFIQLPIDLQWAIASQARAYAKALNATLFFSSATYNINVNKIFKFITAKLFDLPWTVERNLTVGEPIIDF</sequence>
<accession>A0A2P2K0B2</accession>
<dbReference type="SUPFAM" id="SSF52540">
    <property type="entry name" value="P-loop containing nucleoside triphosphate hydrolases"/>
    <property type="match status" value="1"/>
</dbReference>
<reference evidence="2" key="1">
    <citation type="submission" date="2018-02" db="EMBL/GenBank/DDBJ databases">
        <title>Rhizophora mucronata_Transcriptome.</title>
        <authorList>
            <person name="Meera S.P."/>
            <person name="Sreeshan A."/>
            <person name="Augustine A."/>
        </authorList>
    </citation>
    <scope>NUCLEOTIDE SEQUENCE</scope>
    <source>
        <tissue evidence="2">Leaf</tissue>
    </source>
</reference>
<dbReference type="Pfam" id="PF00071">
    <property type="entry name" value="Ras"/>
    <property type="match status" value="1"/>
</dbReference>
<protein>
    <submittedName>
        <fullName evidence="2">Septum-promoting GTP-binding protein 1</fullName>
    </submittedName>
</protein>
<keyword evidence="1" id="KW-0547">Nucleotide-binding</keyword>
<dbReference type="Gene3D" id="3.40.50.300">
    <property type="entry name" value="P-loop containing nucleotide triphosphate hydrolases"/>
    <property type="match status" value="1"/>
</dbReference>
<evidence type="ECO:0000256" key="1">
    <source>
        <dbReference type="ARBA" id="ARBA00022741"/>
    </source>
</evidence>
<dbReference type="AlphaFoldDB" id="A0A2P2K0B2"/>
<dbReference type="EMBL" id="GGEC01018661">
    <property type="protein sequence ID" value="MBW99144.1"/>
    <property type="molecule type" value="Transcribed_RNA"/>
</dbReference>
<dbReference type="GO" id="GO:0005525">
    <property type="term" value="F:GTP binding"/>
    <property type="evidence" value="ECO:0007669"/>
    <property type="project" value="InterPro"/>
</dbReference>
<organism evidence="2">
    <name type="scientific">Rhizophora mucronata</name>
    <name type="common">Asiatic mangrove</name>
    <dbReference type="NCBI Taxonomy" id="61149"/>
    <lineage>
        <taxon>Eukaryota</taxon>
        <taxon>Viridiplantae</taxon>
        <taxon>Streptophyta</taxon>
        <taxon>Embryophyta</taxon>
        <taxon>Tracheophyta</taxon>
        <taxon>Spermatophyta</taxon>
        <taxon>Magnoliopsida</taxon>
        <taxon>eudicotyledons</taxon>
        <taxon>Gunneridae</taxon>
        <taxon>Pentapetalae</taxon>
        <taxon>rosids</taxon>
        <taxon>fabids</taxon>
        <taxon>Malpighiales</taxon>
        <taxon>Rhizophoraceae</taxon>
        <taxon>Rhizophora</taxon>
    </lineage>
</organism>
<dbReference type="InterPro" id="IPR027417">
    <property type="entry name" value="P-loop_NTPase"/>
</dbReference>
<name>A0A2P2K0B2_RHIMU</name>
<dbReference type="SMART" id="SM00175">
    <property type="entry name" value="RAB"/>
    <property type="match status" value="1"/>
</dbReference>
<dbReference type="GO" id="GO:0003924">
    <property type="term" value="F:GTPase activity"/>
    <property type="evidence" value="ECO:0007669"/>
    <property type="project" value="InterPro"/>
</dbReference>
<dbReference type="InterPro" id="IPR001806">
    <property type="entry name" value="Small_GTPase"/>
</dbReference>